<dbReference type="SUPFAM" id="SSF109854">
    <property type="entry name" value="DinB/YfiT-like putative metalloenzymes"/>
    <property type="match status" value="1"/>
</dbReference>
<dbReference type="InterPro" id="IPR017517">
    <property type="entry name" value="Maleyloyr_isom"/>
</dbReference>
<dbReference type="InterPro" id="IPR034660">
    <property type="entry name" value="DinB/YfiT-like"/>
</dbReference>
<evidence type="ECO:0000259" key="1">
    <source>
        <dbReference type="Pfam" id="PF11716"/>
    </source>
</evidence>
<sequence>METDTVWQHIDEERAWLVDLLESLPPEAWRTPSLCRGWTVRDVAAHLTFAQSRVRDLLWPAVRAGFRYDALVRDTALRSPLTHEEIVATLRGFLGSRRRVGFITDLEPLIDILVHNQDICRPLGIDHPMPPEAAAVAANRVLTTARPLRLWKPPLGVRLVATDVDWAHGSGDEVRAPMQSHLLTLTGRQPVPSGSTASA</sequence>
<dbReference type="Pfam" id="PF11716">
    <property type="entry name" value="MDMPI_N"/>
    <property type="match status" value="1"/>
</dbReference>
<dbReference type="EMBL" id="CZKA01000053">
    <property type="protein sequence ID" value="CUR59191.1"/>
    <property type="molecule type" value="Genomic_DNA"/>
</dbReference>
<feature type="domain" description="Mycothiol-dependent maleylpyruvate isomerase metal-binding" evidence="1">
    <location>
        <begin position="12"/>
        <end position="92"/>
    </location>
</feature>
<dbReference type="InterPro" id="IPR024344">
    <property type="entry name" value="MDMPI_metal-binding"/>
</dbReference>
<dbReference type="AlphaFoldDB" id="A0A2P2CB32"/>
<evidence type="ECO:0000313" key="2">
    <source>
        <dbReference type="EMBL" id="CUR59191.1"/>
    </source>
</evidence>
<proteinExistence type="predicted"/>
<dbReference type="NCBIfam" id="TIGR03083">
    <property type="entry name" value="maleylpyruvate isomerase family mycothiol-dependent enzyme"/>
    <property type="match status" value="1"/>
</dbReference>
<reference evidence="2" key="1">
    <citation type="submission" date="2015-08" db="EMBL/GenBank/DDBJ databases">
        <authorList>
            <person name="Babu N.S."/>
            <person name="Beckwith C.J."/>
            <person name="Beseler K.G."/>
            <person name="Brison A."/>
            <person name="Carone J.V."/>
            <person name="Caskin T.P."/>
            <person name="Diamond M."/>
            <person name="Durham M.E."/>
            <person name="Foxe J.M."/>
            <person name="Go M."/>
            <person name="Henderson B.A."/>
            <person name="Jones I.B."/>
            <person name="McGettigan J.A."/>
            <person name="Micheletti S.J."/>
            <person name="Nasrallah M.E."/>
            <person name="Ortiz D."/>
            <person name="Piller C.R."/>
            <person name="Privatt S.R."/>
            <person name="Schneider S.L."/>
            <person name="Sharp S."/>
            <person name="Smith T.C."/>
            <person name="Stanton J.D."/>
            <person name="Ullery H.E."/>
            <person name="Wilson R.J."/>
            <person name="Serrano M.G."/>
            <person name="Buck G."/>
            <person name="Lee V."/>
            <person name="Wang Y."/>
            <person name="Carvalho R."/>
            <person name="Voegtly L."/>
            <person name="Shi R."/>
            <person name="Duckworth R."/>
            <person name="Johnson A."/>
            <person name="Loviza R."/>
            <person name="Walstead R."/>
            <person name="Shah Z."/>
            <person name="Kiflezghi M."/>
            <person name="Wade K."/>
            <person name="Ball S.L."/>
            <person name="Bradley K.W."/>
            <person name="Asai D.J."/>
            <person name="Bowman C.A."/>
            <person name="Russell D.A."/>
            <person name="Pope W.H."/>
            <person name="Jacobs-Sera D."/>
            <person name="Hendrix R.W."/>
            <person name="Hatfull G.F."/>
        </authorList>
    </citation>
    <scope>NUCLEOTIDE SEQUENCE</scope>
</reference>
<gene>
    <name evidence="2" type="ORF">NOCA2570074</name>
</gene>
<organism evidence="2">
    <name type="scientific">metagenome</name>
    <dbReference type="NCBI Taxonomy" id="256318"/>
    <lineage>
        <taxon>unclassified sequences</taxon>
        <taxon>metagenomes</taxon>
    </lineage>
</organism>
<name>A0A2P2CB32_9ZZZZ</name>
<dbReference type="Gene3D" id="1.20.120.450">
    <property type="entry name" value="dinb family like domain"/>
    <property type="match status" value="1"/>
</dbReference>
<protein>
    <recommendedName>
        <fullName evidence="1">Mycothiol-dependent maleylpyruvate isomerase metal-binding domain-containing protein</fullName>
    </recommendedName>
</protein>
<dbReference type="GO" id="GO:0046872">
    <property type="term" value="F:metal ion binding"/>
    <property type="evidence" value="ECO:0007669"/>
    <property type="project" value="InterPro"/>
</dbReference>
<accession>A0A2P2CB32</accession>